<organism evidence="2 3">
    <name type="scientific">Priapulus caudatus</name>
    <name type="common">Priapulid worm</name>
    <dbReference type="NCBI Taxonomy" id="37621"/>
    <lineage>
        <taxon>Eukaryota</taxon>
        <taxon>Metazoa</taxon>
        <taxon>Ecdysozoa</taxon>
        <taxon>Scalidophora</taxon>
        <taxon>Priapulida</taxon>
        <taxon>Priapulimorpha</taxon>
        <taxon>Priapulimorphida</taxon>
        <taxon>Priapulidae</taxon>
        <taxon>Priapulus</taxon>
    </lineage>
</organism>
<feature type="region of interest" description="Disordered" evidence="1">
    <location>
        <begin position="241"/>
        <end position="269"/>
    </location>
</feature>
<accession>A0ABM1F2B8</accession>
<name>A0ABM1F2B8_PRICU</name>
<evidence type="ECO:0000313" key="2">
    <source>
        <dbReference type="Proteomes" id="UP000695022"/>
    </source>
</evidence>
<dbReference type="Proteomes" id="UP000695022">
    <property type="component" value="Unplaced"/>
</dbReference>
<feature type="region of interest" description="Disordered" evidence="1">
    <location>
        <begin position="329"/>
        <end position="358"/>
    </location>
</feature>
<dbReference type="RefSeq" id="XP_014678589.1">
    <property type="nucleotide sequence ID" value="XM_014823103.1"/>
</dbReference>
<gene>
    <name evidence="3 4 5" type="primary">LOC106818386</name>
</gene>
<dbReference type="InterPro" id="IPR047167">
    <property type="entry name" value="NFE2-like"/>
</dbReference>
<feature type="compositionally biased region" description="Low complexity" evidence="1">
    <location>
        <begin position="241"/>
        <end position="253"/>
    </location>
</feature>
<protein>
    <submittedName>
        <fullName evidence="3 4">Nuclear factor erythroid 2-related factor 1-like isoform X1</fullName>
    </submittedName>
</protein>
<feature type="region of interest" description="Disordered" evidence="1">
    <location>
        <begin position="198"/>
        <end position="226"/>
    </location>
</feature>
<dbReference type="PANTHER" id="PTHR24411">
    <property type="entry name" value="NUCLEAR FACTOR ERYTHROID 2-RELATED FACTOR"/>
    <property type="match status" value="1"/>
</dbReference>
<evidence type="ECO:0000256" key="1">
    <source>
        <dbReference type="SAM" id="MobiDB-lite"/>
    </source>
</evidence>
<reference evidence="3 4" key="1">
    <citation type="submission" date="2025-05" db="UniProtKB">
        <authorList>
            <consortium name="RefSeq"/>
        </authorList>
    </citation>
    <scope>IDENTIFICATION</scope>
</reference>
<dbReference type="RefSeq" id="XP_014678606.1">
    <property type="nucleotide sequence ID" value="XM_014823120.1"/>
</dbReference>
<sequence length="481" mass="52128">MLLPMKRYFTDGLVQIAIVLSLLRIDLDIYGDMDDIFVPAYGEARVGGMSLYASARHRGGGAIDGYAAHPKSVDRDASPMLRELQRLGAYERFRAPLPMQNDFVALLLNVPENLTEAGGGGAGGTPQEESVPAQPTAAQDDDGGNHDDGSREATALGAVSPNSDLTKEDMDLIEILWRQDIDLGAPRDVFDPTLRMEQRKKEADSNNNNNNNETAIPSDPWSGLQYYRDGETGEYVMLPPQQQQQAPSAAQPADSRHTDVDEPPTADADSVTLQTPEVADAVVPLPPAAALLSDRQPYSDLGASAPQQQQPLEYSGPMQDVMEIGALQTQEHRTRGDSESTRASEVSHSDYESTVSPADEQQDGYAFGFDLDLDLEELTNNLNLDTCNMTTVAQFDNYIQSGQRLLNGSVGDQVQPAAFTRLSSIEQRWEDVASVLELDAGALRATATWPTNFSGAAGSAPIQPSDVLLQNVTLASRLSRY</sequence>
<feature type="compositionally biased region" description="Basic and acidic residues" evidence="1">
    <location>
        <begin position="330"/>
        <end position="351"/>
    </location>
</feature>
<dbReference type="RefSeq" id="XP_014678596.1">
    <property type="nucleotide sequence ID" value="XM_014823110.1"/>
</dbReference>
<dbReference type="GeneID" id="106818386"/>
<evidence type="ECO:0000313" key="3">
    <source>
        <dbReference type="RefSeq" id="XP_014678589.1"/>
    </source>
</evidence>
<evidence type="ECO:0000313" key="5">
    <source>
        <dbReference type="RefSeq" id="XP_014678606.1"/>
    </source>
</evidence>
<evidence type="ECO:0000313" key="4">
    <source>
        <dbReference type="RefSeq" id="XP_014678596.1"/>
    </source>
</evidence>
<dbReference type="PANTHER" id="PTHR24411:SF55">
    <property type="entry name" value="SEGMENTATION PROTEIN CAP'N'COLLAR"/>
    <property type="match status" value="1"/>
</dbReference>
<feature type="region of interest" description="Disordered" evidence="1">
    <location>
        <begin position="117"/>
        <end position="164"/>
    </location>
</feature>
<proteinExistence type="predicted"/>
<keyword evidence="2" id="KW-1185">Reference proteome</keyword>